<organism evidence="5 6">
    <name type="scientific">Paenibacillus suaedae</name>
    <dbReference type="NCBI Taxonomy" id="3077233"/>
    <lineage>
        <taxon>Bacteria</taxon>
        <taxon>Bacillati</taxon>
        <taxon>Bacillota</taxon>
        <taxon>Bacilli</taxon>
        <taxon>Bacillales</taxon>
        <taxon>Paenibacillaceae</taxon>
        <taxon>Paenibacillus</taxon>
    </lineage>
</organism>
<dbReference type="Pfam" id="PF12833">
    <property type="entry name" value="HTH_18"/>
    <property type="match status" value="1"/>
</dbReference>
<evidence type="ECO:0000259" key="4">
    <source>
        <dbReference type="PROSITE" id="PS01124"/>
    </source>
</evidence>
<keyword evidence="2" id="KW-0238">DNA-binding</keyword>
<comment type="caution">
    <text evidence="5">The sequence shown here is derived from an EMBL/GenBank/DDBJ whole genome shotgun (WGS) entry which is preliminary data.</text>
</comment>
<dbReference type="InterPro" id="IPR037923">
    <property type="entry name" value="HTH-like"/>
</dbReference>
<evidence type="ECO:0000256" key="3">
    <source>
        <dbReference type="ARBA" id="ARBA00023163"/>
    </source>
</evidence>
<accession>A0AAJ2JVP6</accession>
<dbReference type="RefSeq" id="WP_315743003.1">
    <property type="nucleotide sequence ID" value="NZ_JAVYAA010000001.1"/>
</dbReference>
<dbReference type="PROSITE" id="PS00041">
    <property type="entry name" value="HTH_ARAC_FAMILY_1"/>
    <property type="match status" value="1"/>
</dbReference>
<dbReference type="PROSITE" id="PS01124">
    <property type="entry name" value="HTH_ARAC_FAMILY_2"/>
    <property type="match status" value="1"/>
</dbReference>
<dbReference type="SMART" id="SM00342">
    <property type="entry name" value="HTH_ARAC"/>
    <property type="match status" value="1"/>
</dbReference>
<dbReference type="SUPFAM" id="SSF51215">
    <property type="entry name" value="Regulatory protein AraC"/>
    <property type="match status" value="1"/>
</dbReference>
<keyword evidence="6" id="KW-1185">Reference proteome</keyword>
<reference evidence="6" key="1">
    <citation type="submission" date="2023-09" db="EMBL/GenBank/DDBJ databases">
        <title>Paenibacillus sp. chi10 Genome sequencing and assembly.</title>
        <authorList>
            <person name="Kim I."/>
        </authorList>
    </citation>
    <scope>NUCLEOTIDE SEQUENCE [LARGE SCALE GENOMIC DNA]</scope>
    <source>
        <strain evidence="6">chi10</strain>
    </source>
</reference>
<dbReference type="InterPro" id="IPR018060">
    <property type="entry name" value="HTH_AraC"/>
</dbReference>
<dbReference type="Proteomes" id="UP001250538">
    <property type="component" value="Unassembled WGS sequence"/>
</dbReference>
<dbReference type="SUPFAM" id="SSF46689">
    <property type="entry name" value="Homeodomain-like"/>
    <property type="match status" value="2"/>
</dbReference>
<dbReference type="PRINTS" id="PR00032">
    <property type="entry name" value="HTHARAC"/>
</dbReference>
<dbReference type="InterPro" id="IPR020449">
    <property type="entry name" value="Tscrpt_reg_AraC-type_HTH"/>
</dbReference>
<dbReference type="Pfam" id="PF02311">
    <property type="entry name" value="AraC_binding"/>
    <property type="match status" value="1"/>
</dbReference>
<proteinExistence type="predicted"/>
<sequence>MSIILQATQGLLLSTNQKKCESKWRNDCSYKLIYSIKGSMYYQTERSDIFLSNNEFILFNPNELHRQISVDNHKFLIELDPTFLNQLTADISCIKDNISFALTVQKHPLIQQWVHFINDYVQIEEGNESHSVELFLDHSFTQLALMICKVMVGTHSSDINIQPFKEIHPALYKTMNVIKEDFQHAWSLDEMAGVLNISKFQFAHLFKEYIGISPFSWLQLYRMIRSQDMLIHTKKSIVDISYSCGFSSISVYNQLFKRLYGITPSVFRKKYAK</sequence>
<evidence type="ECO:0000256" key="2">
    <source>
        <dbReference type="ARBA" id="ARBA00023125"/>
    </source>
</evidence>
<dbReference type="PANTHER" id="PTHR43280:SF2">
    <property type="entry name" value="HTH-TYPE TRANSCRIPTIONAL REGULATOR EXSA"/>
    <property type="match status" value="1"/>
</dbReference>
<name>A0AAJ2JVP6_9BACL</name>
<evidence type="ECO:0000313" key="6">
    <source>
        <dbReference type="Proteomes" id="UP001250538"/>
    </source>
</evidence>
<dbReference type="InterPro" id="IPR003313">
    <property type="entry name" value="AraC-bd"/>
</dbReference>
<feature type="domain" description="HTH araC/xylS-type" evidence="4">
    <location>
        <begin position="172"/>
        <end position="270"/>
    </location>
</feature>
<keyword evidence="1" id="KW-0805">Transcription regulation</keyword>
<keyword evidence="3" id="KW-0804">Transcription</keyword>
<dbReference type="EMBL" id="JAVYAA010000001">
    <property type="protein sequence ID" value="MDT8975112.1"/>
    <property type="molecule type" value="Genomic_DNA"/>
</dbReference>
<dbReference type="Gene3D" id="1.10.10.60">
    <property type="entry name" value="Homeodomain-like"/>
    <property type="match status" value="1"/>
</dbReference>
<dbReference type="GO" id="GO:0043565">
    <property type="term" value="F:sequence-specific DNA binding"/>
    <property type="evidence" value="ECO:0007669"/>
    <property type="project" value="InterPro"/>
</dbReference>
<evidence type="ECO:0000313" key="5">
    <source>
        <dbReference type="EMBL" id="MDT8975112.1"/>
    </source>
</evidence>
<dbReference type="PANTHER" id="PTHR43280">
    <property type="entry name" value="ARAC-FAMILY TRANSCRIPTIONAL REGULATOR"/>
    <property type="match status" value="1"/>
</dbReference>
<dbReference type="InterPro" id="IPR018062">
    <property type="entry name" value="HTH_AraC-typ_CS"/>
</dbReference>
<dbReference type="GO" id="GO:0003700">
    <property type="term" value="F:DNA-binding transcription factor activity"/>
    <property type="evidence" value="ECO:0007669"/>
    <property type="project" value="InterPro"/>
</dbReference>
<protein>
    <submittedName>
        <fullName evidence="5">AraC family transcriptional regulator</fullName>
    </submittedName>
</protein>
<dbReference type="InterPro" id="IPR009057">
    <property type="entry name" value="Homeodomain-like_sf"/>
</dbReference>
<dbReference type="AlphaFoldDB" id="A0AAJ2JVP6"/>
<gene>
    <name evidence="5" type="ORF">RQP50_02510</name>
</gene>
<evidence type="ECO:0000256" key="1">
    <source>
        <dbReference type="ARBA" id="ARBA00023015"/>
    </source>
</evidence>